<evidence type="ECO:0000256" key="1">
    <source>
        <dbReference type="ARBA" id="ARBA00004196"/>
    </source>
</evidence>
<feature type="signal peptide" evidence="5">
    <location>
        <begin position="1"/>
        <end position="20"/>
    </location>
</feature>
<evidence type="ECO:0000256" key="4">
    <source>
        <dbReference type="SAM" id="MobiDB-lite"/>
    </source>
</evidence>
<dbReference type="InterPro" id="IPR028082">
    <property type="entry name" value="Peripla_BP_I"/>
</dbReference>
<feature type="chain" id="PRO_5047107960" evidence="5">
    <location>
        <begin position="21"/>
        <end position="341"/>
    </location>
</feature>
<comment type="caution">
    <text evidence="7">The sequence shown here is derived from an EMBL/GenBank/DDBJ whole genome shotgun (WGS) entry which is preliminary data.</text>
</comment>
<dbReference type="PANTHER" id="PTHR46847">
    <property type="entry name" value="D-ALLOSE-BINDING PERIPLASMIC PROTEIN-RELATED"/>
    <property type="match status" value="1"/>
</dbReference>
<dbReference type="SUPFAM" id="SSF53822">
    <property type="entry name" value="Periplasmic binding protein-like I"/>
    <property type="match status" value="1"/>
</dbReference>
<accession>A0ABW2B6Q0</accession>
<keyword evidence="3 5" id="KW-0732">Signal</keyword>
<proteinExistence type="inferred from homology"/>
<feature type="region of interest" description="Disordered" evidence="4">
    <location>
        <begin position="321"/>
        <end position="341"/>
    </location>
</feature>
<keyword evidence="8" id="KW-1185">Reference proteome</keyword>
<evidence type="ECO:0000256" key="3">
    <source>
        <dbReference type="ARBA" id="ARBA00022729"/>
    </source>
</evidence>
<feature type="domain" description="Periplasmic binding protein" evidence="6">
    <location>
        <begin position="24"/>
        <end position="276"/>
    </location>
</feature>
<gene>
    <name evidence="7" type="primary">ytfQ</name>
    <name evidence="7" type="ORF">ACFQFQ_21245</name>
</gene>
<protein>
    <submittedName>
        <fullName evidence="7">Galactofuranose ABC transporter, galactofuranose-binding protein YtfQ</fullName>
    </submittedName>
</protein>
<evidence type="ECO:0000256" key="2">
    <source>
        <dbReference type="ARBA" id="ARBA00007639"/>
    </source>
</evidence>
<evidence type="ECO:0000313" key="7">
    <source>
        <dbReference type="EMBL" id="MFC6761395.1"/>
    </source>
</evidence>
<sequence length="341" mass="35984">MKNLLATTAFLAFGASAALAQTVGFSQIGSESGWRAAETTLTKQQAEERGITLKFSDAQQKQENQIAAIRSFIAQGVDAILLAPVVATGWDSVLEEARDAEIPVVLLDRRVDSDDSLYLTAVGSDLVHEGEVAGKWLVDQAAGEECRVVELQGTTGSSPAIDRKTGFEKGIAGADNIEIVRSQTGDFTRAQGKEVMESFLQAENGGKDICALYAHNDDMAVGAIQAIKEAGLKPGEDILIVSIDAVPDIFQAMSAGEANATVELTPNMAGPAFDALEAYLADGTEPRSSFRLNPSSIPRQTIRRANMSAGKIWGTERDLMTGGGETAAGSPAPNLRAADQI</sequence>
<dbReference type="InterPro" id="IPR025997">
    <property type="entry name" value="SBP_2_dom"/>
</dbReference>
<reference evidence="8" key="1">
    <citation type="journal article" date="2019" name="Int. J. Syst. Evol. Microbiol.">
        <title>The Global Catalogue of Microorganisms (GCM) 10K type strain sequencing project: providing services to taxonomists for standard genome sequencing and annotation.</title>
        <authorList>
            <consortium name="The Broad Institute Genomics Platform"/>
            <consortium name="The Broad Institute Genome Sequencing Center for Infectious Disease"/>
            <person name="Wu L."/>
            <person name="Ma J."/>
        </authorList>
    </citation>
    <scope>NUCLEOTIDE SEQUENCE [LARGE SCALE GENOMIC DNA]</scope>
    <source>
        <strain evidence="8">CCUG 66188</strain>
    </source>
</reference>
<dbReference type="InterPro" id="IPR054837">
    <property type="entry name" value="YtfQ_transport"/>
</dbReference>
<evidence type="ECO:0000313" key="8">
    <source>
        <dbReference type="Proteomes" id="UP001596353"/>
    </source>
</evidence>
<dbReference type="CDD" id="cd06309">
    <property type="entry name" value="PBP1_galactofuranose_YtfQ-like"/>
    <property type="match status" value="1"/>
</dbReference>
<dbReference type="PANTHER" id="PTHR46847:SF3">
    <property type="entry name" value="GALACTOFURANOSE-BINDING PROTEIN YTFQ"/>
    <property type="match status" value="1"/>
</dbReference>
<dbReference type="Gene3D" id="3.40.50.2300">
    <property type="match status" value="2"/>
</dbReference>
<name>A0ABW2B6Q0_9RHOB</name>
<evidence type="ECO:0000256" key="5">
    <source>
        <dbReference type="SAM" id="SignalP"/>
    </source>
</evidence>
<comment type="subcellular location">
    <subcellularLocation>
        <location evidence="1">Cell envelope</location>
    </subcellularLocation>
</comment>
<organism evidence="7 8">
    <name type="scientific">Sulfitobacter porphyrae</name>
    <dbReference type="NCBI Taxonomy" id="1246864"/>
    <lineage>
        <taxon>Bacteria</taxon>
        <taxon>Pseudomonadati</taxon>
        <taxon>Pseudomonadota</taxon>
        <taxon>Alphaproteobacteria</taxon>
        <taxon>Rhodobacterales</taxon>
        <taxon>Roseobacteraceae</taxon>
        <taxon>Sulfitobacter</taxon>
    </lineage>
</organism>
<comment type="similarity">
    <text evidence="2">Belongs to the bacterial solute-binding protein 2 family.</text>
</comment>
<dbReference type="Proteomes" id="UP001596353">
    <property type="component" value="Unassembled WGS sequence"/>
</dbReference>
<evidence type="ECO:0000259" key="6">
    <source>
        <dbReference type="Pfam" id="PF13407"/>
    </source>
</evidence>
<dbReference type="NCBIfam" id="NF041827">
    <property type="entry name" value="YtfQ_transport"/>
    <property type="match status" value="1"/>
</dbReference>
<dbReference type="EMBL" id="JBHSWG010000003">
    <property type="protein sequence ID" value="MFC6761395.1"/>
    <property type="molecule type" value="Genomic_DNA"/>
</dbReference>
<dbReference type="Pfam" id="PF13407">
    <property type="entry name" value="Peripla_BP_4"/>
    <property type="match status" value="1"/>
</dbReference>